<sequence>MSDLQGKRIWVMAKGYTPDEGGMQTYARAVAGAYAARGAAVTVVTQTSAGPRRAVLDGVDVIDIGPGKSPLVLWKFWRALQTLKRRVGAPDFLHATTWRTAVPPMLLGLPYAVTFHGREFMYARGIVLGVMRRVARNAVRRVAVSRFSAEKLSCRLGDGADIAVAWNGTTPGLPLAAANQGDNDPPLILSLCRLEPRKNIRKAVLAAAHCRNIGLDFRFVICGRGPDFDAIAALAVDLRLSPHVEVAGFVDKARADALYASADIFLHPQVSIDDGHDFEGFGIAIADAMYCGQAVIVGAAGGSPELVVDGLTGLIVDGEDANAVARALALLLTDHRLRRRIGRRAAVQASIDFRWDRHVRIVMGLCGDG</sequence>
<proteinExistence type="predicted"/>
<accession>A0A2W5KXC9</accession>
<dbReference type="GO" id="GO:0016758">
    <property type="term" value="F:hexosyltransferase activity"/>
    <property type="evidence" value="ECO:0007669"/>
    <property type="project" value="TreeGrafter"/>
</dbReference>
<dbReference type="CDD" id="cd03801">
    <property type="entry name" value="GT4_PimA-like"/>
    <property type="match status" value="1"/>
</dbReference>
<name>A0A2W5KXC9_SPHMC</name>
<gene>
    <name evidence="3" type="ORF">DI569_11035</name>
</gene>
<evidence type="ECO:0000259" key="2">
    <source>
        <dbReference type="Pfam" id="PF13439"/>
    </source>
</evidence>
<dbReference type="InterPro" id="IPR050194">
    <property type="entry name" value="Glycosyltransferase_grp1"/>
</dbReference>
<reference evidence="3 4" key="1">
    <citation type="submission" date="2017-08" db="EMBL/GenBank/DDBJ databases">
        <title>Infants hospitalized years apart are colonized by the same room-sourced microbial strains.</title>
        <authorList>
            <person name="Brooks B."/>
            <person name="Olm M.R."/>
            <person name="Firek B.A."/>
            <person name="Baker R."/>
            <person name="Thomas B.C."/>
            <person name="Morowitz M.J."/>
            <person name="Banfield J.F."/>
        </authorList>
    </citation>
    <scope>NUCLEOTIDE SEQUENCE [LARGE SCALE GENOMIC DNA]</scope>
    <source>
        <strain evidence="3">S2_005_003_R2_47</strain>
    </source>
</reference>
<dbReference type="PANTHER" id="PTHR45947">
    <property type="entry name" value="SULFOQUINOVOSYL TRANSFERASE SQD2"/>
    <property type="match status" value="1"/>
</dbReference>
<comment type="caution">
    <text evidence="3">The sequence shown here is derived from an EMBL/GenBank/DDBJ whole genome shotgun (WGS) entry which is preliminary data.</text>
</comment>
<feature type="domain" description="Glycosyl transferase family 1" evidence="1">
    <location>
        <begin position="181"/>
        <end position="345"/>
    </location>
</feature>
<evidence type="ECO:0000313" key="4">
    <source>
        <dbReference type="Proteomes" id="UP000248597"/>
    </source>
</evidence>
<dbReference type="AlphaFoldDB" id="A0A2W5KXC9"/>
<dbReference type="InterPro" id="IPR028098">
    <property type="entry name" value="Glyco_trans_4-like_N"/>
</dbReference>
<feature type="domain" description="Glycosyltransferase subfamily 4-like N-terminal" evidence="2">
    <location>
        <begin position="21"/>
        <end position="169"/>
    </location>
</feature>
<dbReference type="Pfam" id="PF00534">
    <property type="entry name" value="Glycos_transf_1"/>
    <property type="match status" value="1"/>
</dbReference>
<dbReference type="EMBL" id="QFPJ01000025">
    <property type="protein sequence ID" value="PZQ21672.1"/>
    <property type="molecule type" value="Genomic_DNA"/>
</dbReference>
<dbReference type="Pfam" id="PF13439">
    <property type="entry name" value="Glyco_transf_4"/>
    <property type="match status" value="1"/>
</dbReference>
<keyword evidence="3" id="KW-0808">Transferase</keyword>
<protein>
    <submittedName>
        <fullName evidence="3">Glycosyltransferase family 1 protein</fullName>
    </submittedName>
</protein>
<dbReference type="PANTHER" id="PTHR45947:SF3">
    <property type="entry name" value="SULFOQUINOVOSYL TRANSFERASE SQD2"/>
    <property type="match status" value="1"/>
</dbReference>
<dbReference type="SUPFAM" id="SSF53756">
    <property type="entry name" value="UDP-Glycosyltransferase/glycogen phosphorylase"/>
    <property type="match status" value="1"/>
</dbReference>
<evidence type="ECO:0000259" key="1">
    <source>
        <dbReference type="Pfam" id="PF00534"/>
    </source>
</evidence>
<dbReference type="Proteomes" id="UP000248597">
    <property type="component" value="Unassembled WGS sequence"/>
</dbReference>
<dbReference type="Gene3D" id="3.40.50.2000">
    <property type="entry name" value="Glycogen Phosphorylase B"/>
    <property type="match status" value="2"/>
</dbReference>
<evidence type="ECO:0000313" key="3">
    <source>
        <dbReference type="EMBL" id="PZQ21672.1"/>
    </source>
</evidence>
<organism evidence="3 4">
    <name type="scientific">Sphingopyxis macrogoltabida</name>
    <name type="common">Sphingomonas macrogoltabidus</name>
    <dbReference type="NCBI Taxonomy" id="33050"/>
    <lineage>
        <taxon>Bacteria</taxon>
        <taxon>Pseudomonadati</taxon>
        <taxon>Pseudomonadota</taxon>
        <taxon>Alphaproteobacteria</taxon>
        <taxon>Sphingomonadales</taxon>
        <taxon>Sphingomonadaceae</taxon>
        <taxon>Sphingopyxis</taxon>
    </lineage>
</organism>
<dbReference type="InterPro" id="IPR001296">
    <property type="entry name" value="Glyco_trans_1"/>
</dbReference>